<organism evidence="1 2">
    <name type="scientific">Serratia liquefaciens</name>
    <dbReference type="NCBI Taxonomy" id="614"/>
    <lineage>
        <taxon>Bacteria</taxon>
        <taxon>Pseudomonadati</taxon>
        <taxon>Pseudomonadota</taxon>
        <taxon>Gammaproteobacteria</taxon>
        <taxon>Enterobacterales</taxon>
        <taxon>Yersiniaceae</taxon>
        <taxon>Serratia</taxon>
    </lineage>
</organism>
<gene>
    <name evidence="1" type="ORF">EGO53_02610</name>
</gene>
<dbReference type="RefSeq" id="WP_142814605.1">
    <property type="nucleotide sequence ID" value="NZ_CP033893.1"/>
</dbReference>
<accession>A0A515CRF4</accession>
<sequence>MKERTEKGELIIGKINDPRLIPGMNRIRSGSTQQFGKDWHKPDLTLTPPERHFYALEINGVWMWVNGCTHCNQNGEKMSYVTCDMHDRCQCCGIKRNDAIATPGGGLFGSRDANDVWGWTCQPCHEQQENDKRQAALARIVPDDEYRESDYWHESEAKCPYCNAEICTEEKDGADGESMECDECGNVFELTAEYSVSWTTVRVGGSDASK</sequence>
<reference evidence="1 2" key="1">
    <citation type="submission" date="2018-11" db="EMBL/GenBank/DDBJ databases">
        <title>The first complete genome of Serratia liquefaciens isolated from metalophyte plant revel distinctness adaptive mechanisms in an extreme habitat.</title>
        <authorList>
            <person name="Caneschi W.L."/>
            <person name="Sanchez A.B."/>
            <person name="Felestrino E.B."/>
            <person name="Assis R.A.B."/>
            <person name="Lemes C.G.C."/>
            <person name="Cordeiro I.F."/>
            <person name="Fonseca N.P."/>
            <person name="Villa M."/>
            <person name="Vieira I.T."/>
            <person name="Moraes L.A."/>
            <person name="Kamino L.H.Y."/>
            <person name="do Carmo F."/>
            <person name="Garcia C.M."/>
            <person name="Almeida N.F."/>
            <person name="Silva R.S."/>
            <person name="Ferro J.A."/>
            <person name="Ferro M.I.T."/>
            <person name="Varani A.M."/>
            <person name="Ferreira R.M."/>
            <person name="dos Santos V.L."/>
            <person name="Silva U.C."/>
            <person name="Setubal J.C."/>
            <person name="Moreira L.M."/>
        </authorList>
    </citation>
    <scope>NUCLEOTIDE SEQUENCE [LARGE SCALE GENOMIC DNA]</scope>
    <source>
        <strain evidence="1 2">FG3</strain>
    </source>
</reference>
<evidence type="ECO:0000313" key="1">
    <source>
        <dbReference type="EMBL" id="QDL30748.1"/>
    </source>
</evidence>
<dbReference type="EMBL" id="CP033893">
    <property type="protein sequence ID" value="QDL30748.1"/>
    <property type="molecule type" value="Genomic_DNA"/>
</dbReference>
<proteinExistence type="predicted"/>
<protein>
    <submittedName>
        <fullName evidence="1">Uncharacterized protein</fullName>
    </submittedName>
</protein>
<dbReference type="AlphaFoldDB" id="A0A515CRF4"/>
<name>A0A515CRF4_SERLI</name>
<dbReference type="Proteomes" id="UP000317572">
    <property type="component" value="Chromosome"/>
</dbReference>
<evidence type="ECO:0000313" key="2">
    <source>
        <dbReference type="Proteomes" id="UP000317572"/>
    </source>
</evidence>